<name>A0A508WV91_9HYPH</name>
<dbReference type="Proteomes" id="UP000507954">
    <property type="component" value="Unassembled WGS sequence"/>
</dbReference>
<sequence length="52" mass="5678">MSPCVLNVVAKKGRVKAQTVANCFKYLETCPLTISARSILLYLGGDEYGAKR</sequence>
<protein>
    <submittedName>
        <fullName evidence="1">Uncharacterized protein</fullName>
    </submittedName>
</protein>
<proteinExistence type="predicted"/>
<gene>
    <name evidence="1" type="ORF">EMEDMD4_180135</name>
</gene>
<reference evidence="1" key="1">
    <citation type="submission" date="2019-06" db="EMBL/GenBank/DDBJ databases">
        <authorList>
            <person name="Le Quere A."/>
            <person name="Colella S."/>
        </authorList>
    </citation>
    <scope>NUCLEOTIDE SEQUENCE</scope>
    <source>
        <strain evidence="1">EmedicaeMD41</strain>
    </source>
</reference>
<dbReference type="AlphaFoldDB" id="A0A508WV91"/>
<accession>A0A508WV91</accession>
<evidence type="ECO:0000313" key="1">
    <source>
        <dbReference type="EMBL" id="VTZ60719.1"/>
    </source>
</evidence>
<dbReference type="EMBL" id="CABFNB010000082">
    <property type="protein sequence ID" value="VTZ60719.1"/>
    <property type="molecule type" value="Genomic_DNA"/>
</dbReference>
<organism evidence="1">
    <name type="scientific">Sinorhizobium medicae</name>
    <dbReference type="NCBI Taxonomy" id="110321"/>
    <lineage>
        <taxon>Bacteria</taxon>
        <taxon>Pseudomonadati</taxon>
        <taxon>Pseudomonadota</taxon>
        <taxon>Alphaproteobacteria</taxon>
        <taxon>Hyphomicrobiales</taxon>
        <taxon>Rhizobiaceae</taxon>
        <taxon>Sinorhizobium/Ensifer group</taxon>
        <taxon>Sinorhizobium</taxon>
    </lineage>
</organism>